<keyword evidence="6" id="KW-1185">Reference proteome</keyword>
<dbReference type="Proteomes" id="UP001146670">
    <property type="component" value="Unassembled WGS sequence"/>
</dbReference>
<dbReference type="InterPro" id="IPR029063">
    <property type="entry name" value="SAM-dependent_MTases_sf"/>
</dbReference>
<dbReference type="GO" id="GO:0016300">
    <property type="term" value="F:tRNA (uridine) methyltransferase activity"/>
    <property type="evidence" value="ECO:0007669"/>
    <property type="project" value="UniProtKB-UniRule"/>
</dbReference>
<feature type="binding site" evidence="4">
    <location>
        <position position="80"/>
    </location>
    <ligand>
        <name>S-adenosyl-L-methionine</name>
        <dbReference type="ChEBI" id="CHEBI:59789"/>
    </ligand>
</feature>
<dbReference type="HAMAP" id="MF_02217">
    <property type="entry name" value="TrmR_methyltr"/>
    <property type="match status" value="1"/>
</dbReference>
<comment type="subunit">
    <text evidence="4">Homodimer.</text>
</comment>
<accession>A0A9X3FNT1</accession>
<dbReference type="AlphaFoldDB" id="A0A9X3FNT1"/>
<feature type="binding site" evidence="4">
    <location>
        <position position="97"/>
    </location>
    <ligand>
        <name>S-adenosyl-L-methionine</name>
        <dbReference type="ChEBI" id="CHEBI:59789"/>
    </ligand>
</feature>
<evidence type="ECO:0000313" key="6">
    <source>
        <dbReference type="Proteomes" id="UP001146670"/>
    </source>
</evidence>
<dbReference type="RefSeq" id="WP_268752490.1">
    <property type="nucleotide sequence ID" value="NZ_JAPRFQ010000003.1"/>
</dbReference>
<dbReference type="GO" id="GO:0030488">
    <property type="term" value="P:tRNA methylation"/>
    <property type="evidence" value="ECO:0007669"/>
    <property type="project" value="UniProtKB-UniRule"/>
</dbReference>
<keyword evidence="3 4" id="KW-0949">S-adenosyl-L-methionine</keyword>
<proteinExistence type="inferred from homology"/>
<dbReference type="InterPro" id="IPR002935">
    <property type="entry name" value="SAM_O-MeTrfase"/>
</dbReference>
<feature type="binding site" evidence="4">
    <location>
        <begin position="125"/>
        <end position="126"/>
    </location>
    <ligand>
        <name>S-adenosyl-L-methionine</name>
        <dbReference type="ChEBI" id="CHEBI:59789"/>
    </ligand>
</feature>
<dbReference type="PANTHER" id="PTHR10509">
    <property type="entry name" value="O-METHYLTRANSFERASE-RELATED"/>
    <property type="match status" value="1"/>
</dbReference>
<dbReference type="Gene3D" id="3.40.50.150">
    <property type="entry name" value="Vaccinia Virus protein VP39"/>
    <property type="match status" value="1"/>
</dbReference>
<comment type="caution">
    <text evidence="4">Lacks conserved residue(s) required for the propagation of feature annotation.</text>
</comment>
<evidence type="ECO:0000313" key="5">
    <source>
        <dbReference type="EMBL" id="MCZ0726158.1"/>
    </source>
</evidence>
<evidence type="ECO:0000256" key="1">
    <source>
        <dbReference type="ARBA" id="ARBA00022603"/>
    </source>
</evidence>
<evidence type="ECO:0000256" key="2">
    <source>
        <dbReference type="ARBA" id="ARBA00022679"/>
    </source>
</evidence>
<dbReference type="SUPFAM" id="SSF53335">
    <property type="entry name" value="S-adenosyl-L-methionine-dependent methyltransferases"/>
    <property type="match status" value="1"/>
</dbReference>
<comment type="catalytic activity">
    <reaction evidence="4">
        <text>5-hydroxyuridine(34) in tRNA + S-adenosyl-L-methionine = 5-methoxyuridine(34) in tRNA + S-adenosyl-L-homocysteine + H(+)</text>
        <dbReference type="Rhea" id="RHEA:60524"/>
        <dbReference type="Rhea" id="RHEA-COMP:13381"/>
        <dbReference type="Rhea" id="RHEA-COMP:15591"/>
        <dbReference type="ChEBI" id="CHEBI:15378"/>
        <dbReference type="ChEBI" id="CHEBI:57856"/>
        <dbReference type="ChEBI" id="CHEBI:59789"/>
        <dbReference type="ChEBI" id="CHEBI:136877"/>
        <dbReference type="ChEBI" id="CHEBI:143860"/>
    </reaction>
</comment>
<comment type="function">
    <text evidence="4">Catalyzes the methylation of 5-hydroxyuridine (ho5U) to form 5-methoxyuridine (mo5U) at position 34 in tRNAs.</text>
</comment>
<dbReference type="InterPro" id="IPR050362">
    <property type="entry name" value="Cation-dep_OMT"/>
</dbReference>
<dbReference type="EC" id="2.1.1.-" evidence="4"/>
<evidence type="ECO:0000256" key="3">
    <source>
        <dbReference type="ARBA" id="ARBA00022691"/>
    </source>
</evidence>
<dbReference type="InterPro" id="IPR043675">
    <property type="entry name" value="TrmR_methyltr"/>
</dbReference>
<dbReference type="GO" id="GO:0008171">
    <property type="term" value="F:O-methyltransferase activity"/>
    <property type="evidence" value="ECO:0007669"/>
    <property type="project" value="InterPro"/>
</dbReference>
<gene>
    <name evidence="4" type="primary">trmR</name>
    <name evidence="5" type="ORF">OW157_06235</name>
</gene>
<name>A0A9X3FNT1_9LACT</name>
<dbReference type="EMBL" id="JAPRFR010000003">
    <property type="protein sequence ID" value="MCZ0726158.1"/>
    <property type="molecule type" value="Genomic_DNA"/>
</dbReference>
<organism evidence="5 6">
    <name type="scientific">Aerococcus kribbianus</name>
    <dbReference type="NCBI Taxonomy" id="2999064"/>
    <lineage>
        <taxon>Bacteria</taxon>
        <taxon>Bacillati</taxon>
        <taxon>Bacillota</taxon>
        <taxon>Bacilli</taxon>
        <taxon>Lactobacillales</taxon>
        <taxon>Aerococcaceae</taxon>
        <taxon>Aerococcus</taxon>
    </lineage>
</organism>
<dbReference type="CDD" id="cd02440">
    <property type="entry name" value="AdoMet_MTases"/>
    <property type="match status" value="1"/>
</dbReference>
<keyword evidence="1 4" id="KW-0489">Methyltransferase</keyword>
<evidence type="ECO:0000256" key="4">
    <source>
        <dbReference type="HAMAP-Rule" id="MF_02217"/>
    </source>
</evidence>
<dbReference type="PROSITE" id="PS51682">
    <property type="entry name" value="SAM_OMT_I"/>
    <property type="match status" value="1"/>
</dbReference>
<reference evidence="5" key="1">
    <citation type="submission" date="2022-12" db="EMBL/GenBank/DDBJ databases">
        <title>Description and comparative metabolic analysis of Aerococcus sp. nov., isolated from the feces of a pig.</title>
        <authorList>
            <person name="Chang Y.-H."/>
        </authorList>
    </citation>
    <scope>NUCLEOTIDE SEQUENCE</scope>
    <source>
        <strain evidence="5">YH-aer222</strain>
    </source>
</reference>
<dbReference type="PANTHER" id="PTHR10509:SF14">
    <property type="entry name" value="CAFFEOYL-COA O-METHYLTRANSFERASE 3-RELATED"/>
    <property type="match status" value="1"/>
</dbReference>
<dbReference type="Pfam" id="PF01596">
    <property type="entry name" value="Methyltransf_3"/>
    <property type="match status" value="1"/>
</dbReference>
<dbReference type="GO" id="GO:0008757">
    <property type="term" value="F:S-adenosylmethionine-dependent methyltransferase activity"/>
    <property type="evidence" value="ECO:0007669"/>
    <property type="project" value="TreeGrafter"/>
</dbReference>
<sequence length="237" mass="27360">MTEKRQLNEMLDRPVVDERILNFMRHGQGDFPAAIYDLEMNAHQRRVPIIPHETAVYLDFLLGLIQPKEILEVGMAIGFSASLMVYGHEERHVDTIDRYDLMINEAKENFARLGVEDRVTILEGDAVDILPQLDKTYDFIFMDSAKAKYYDFFPYCIDRLRVGGVLMIDDIFQGGTVFDDLETIPKRVRKIHKKLNLLLDEISGHPDLKTSILPLGDGVLMVQKQTNKSFHYMLEKL</sequence>
<feature type="binding site" evidence="4">
    <location>
        <position position="50"/>
    </location>
    <ligand>
        <name>S-adenosyl-L-methionine</name>
        <dbReference type="ChEBI" id="CHEBI:59789"/>
    </ligand>
</feature>
<comment type="similarity">
    <text evidence="4">Belongs to the class I-like SAM-binding methyltransferase superfamily. Cation-dependent O-methyltransferase family.</text>
</comment>
<feature type="binding site" evidence="4">
    <location>
        <position position="143"/>
    </location>
    <ligand>
        <name>S-adenosyl-L-methionine</name>
        <dbReference type="ChEBI" id="CHEBI:59789"/>
    </ligand>
</feature>
<keyword evidence="2 4" id="KW-0808">Transferase</keyword>
<keyword evidence="4" id="KW-0819">tRNA processing</keyword>
<comment type="caution">
    <text evidence="5">The sequence shown here is derived from an EMBL/GenBank/DDBJ whole genome shotgun (WGS) entry which is preliminary data.</text>
</comment>
<protein>
    <recommendedName>
        <fullName evidence="4">tRNA 5-hydroxyuridine methyltransferase</fullName>
        <ecNumber evidence="4">2.1.1.-</ecNumber>
    </recommendedName>
    <alternativeName>
        <fullName evidence="4">ho5U methyltransferase</fullName>
    </alternativeName>
</protein>